<organism evidence="2 3">
    <name type="scientific">Allomyces macrogynus (strain ATCC 38327)</name>
    <name type="common">Allomyces javanicus var. macrogynus</name>
    <dbReference type="NCBI Taxonomy" id="578462"/>
    <lineage>
        <taxon>Eukaryota</taxon>
        <taxon>Fungi</taxon>
        <taxon>Fungi incertae sedis</taxon>
        <taxon>Blastocladiomycota</taxon>
        <taxon>Blastocladiomycetes</taxon>
        <taxon>Blastocladiales</taxon>
        <taxon>Blastocladiaceae</taxon>
        <taxon>Allomyces</taxon>
    </lineage>
</organism>
<dbReference type="PANTHER" id="PTHR34035:SF1">
    <property type="entry name" value="TESTIS-EXPRESSED PROTEIN 47"/>
    <property type="match status" value="1"/>
</dbReference>
<sequence length="420" mass="41590">MQSNDHGSTAPAMAGTAASTAIPATAMSPVPGITILSGDAATNDAPAPKNRLEVMLAARGGALSTILYRAVILAEVGPNVNRQDVSTYYTRWVKRAGQAAAAAAAESVGPVAGYGAIAPTASGGGSSSAPVLTGMLLLMPTYALMVLEGPRAEIYACLRDMARQPPAPAAPPASASDPTGADGLDAPIASPGSTSPAPPPPFSTDPLDPDASDTSGTAPPVYLTHARVLVMQDDLPARAFPYWLSRVVAATGRDAVLPPPPAGTPARPLETVRAVTAVTSAAVQFGRVLAAAPKNDVKGLLDAQFATTGAAAAGKPVAGLPPGAGVVADLFAAGWAVREWLDMWDGVVPYAAARAADDAWPMPTWSYVPAIRALTAAMEGKEGGGGGGVRAGVGETNGAGGGGVGGAGSQSNLPVGAAAV</sequence>
<dbReference type="EMBL" id="GG745347">
    <property type="protein sequence ID" value="KNE65359.1"/>
    <property type="molecule type" value="Genomic_DNA"/>
</dbReference>
<feature type="compositionally biased region" description="Low complexity" evidence="1">
    <location>
        <begin position="186"/>
        <end position="195"/>
    </location>
</feature>
<feature type="region of interest" description="Disordered" evidence="1">
    <location>
        <begin position="165"/>
        <end position="219"/>
    </location>
</feature>
<dbReference type="VEuPathDB" id="FungiDB:AMAG_11001"/>
<reference evidence="2 3" key="1">
    <citation type="submission" date="2009-11" db="EMBL/GenBank/DDBJ databases">
        <title>Annotation of Allomyces macrogynus ATCC 38327.</title>
        <authorList>
            <consortium name="The Broad Institute Genome Sequencing Platform"/>
            <person name="Russ C."/>
            <person name="Cuomo C."/>
            <person name="Burger G."/>
            <person name="Gray M.W."/>
            <person name="Holland P.W.H."/>
            <person name="King N."/>
            <person name="Lang F.B.F."/>
            <person name="Roger A.J."/>
            <person name="Ruiz-Trillo I."/>
            <person name="Young S.K."/>
            <person name="Zeng Q."/>
            <person name="Gargeya S."/>
            <person name="Fitzgerald M."/>
            <person name="Haas B."/>
            <person name="Abouelleil A."/>
            <person name="Alvarado L."/>
            <person name="Arachchi H.M."/>
            <person name="Berlin A."/>
            <person name="Chapman S.B."/>
            <person name="Gearin G."/>
            <person name="Goldberg J."/>
            <person name="Griggs A."/>
            <person name="Gujja S."/>
            <person name="Hansen M."/>
            <person name="Heiman D."/>
            <person name="Howarth C."/>
            <person name="Larimer J."/>
            <person name="Lui A."/>
            <person name="MacDonald P.J.P."/>
            <person name="McCowen C."/>
            <person name="Montmayeur A."/>
            <person name="Murphy C."/>
            <person name="Neiman D."/>
            <person name="Pearson M."/>
            <person name="Priest M."/>
            <person name="Roberts A."/>
            <person name="Saif S."/>
            <person name="Shea T."/>
            <person name="Sisk P."/>
            <person name="Stolte C."/>
            <person name="Sykes S."/>
            <person name="Wortman J."/>
            <person name="Nusbaum C."/>
            <person name="Birren B."/>
        </authorList>
    </citation>
    <scope>NUCLEOTIDE SEQUENCE [LARGE SCALE GENOMIC DNA]</scope>
    <source>
        <strain evidence="2 3">ATCC 38327</strain>
    </source>
</reference>
<reference evidence="3" key="2">
    <citation type="submission" date="2009-11" db="EMBL/GenBank/DDBJ databases">
        <title>The Genome Sequence of Allomyces macrogynus strain ATCC 38327.</title>
        <authorList>
            <consortium name="The Broad Institute Genome Sequencing Platform"/>
            <person name="Russ C."/>
            <person name="Cuomo C."/>
            <person name="Shea T."/>
            <person name="Young S.K."/>
            <person name="Zeng Q."/>
            <person name="Koehrsen M."/>
            <person name="Haas B."/>
            <person name="Borodovsky M."/>
            <person name="Guigo R."/>
            <person name="Alvarado L."/>
            <person name="Berlin A."/>
            <person name="Borenstein D."/>
            <person name="Chen Z."/>
            <person name="Engels R."/>
            <person name="Freedman E."/>
            <person name="Gellesch M."/>
            <person name="Goldberg J."/>
            <person name="Griggs A."/>
            <person name="Gujja S."/>
            <person name="Heiman D."/>
            <person name="Hepburn T."/>
            <person name="Howarth C."/>
            <person name="Jen D."/>
            <person name="Larson L."/>
            <person name="Lewis B."/>
            <person name="Mehta T."/>
            <person name="Park D."/>
            <person name="Pearson M."/>
            <person name="Roberts A."/>
            <person name="Saif S."/>
            <person name="Shenoy N."/>
            <person name="Sisk P."/>
            <person name="Stolte C."/>
            <person name="Sykes S."/>
            <person name="Walk T."/>
            <person name="White J."/>
            <person name="Yandava C."/>
            <person name="Burger G."/>
            <person name="Gray M.W."/>
            <person name="Holland P.W.H."/>
            <person name="King N."/>
            <person name="Lang F.B.F."/>
            <person name="Roger A.J."/>
            <person name="Ruiz-Trillo I."/>
            <person name="Lander E."/>
            <person name="Nusbaum C."/>
        </authorList>
    </citation>
    <scope>NUCLEOTIDE SEQUENCE [LARGE SCALE GENOMIC DNA]</scope>
    <source>
        <strain evidence="3">ATCC 38327</strain>
    </source>
</reference>
<accession>A0A0L0SSN9</accession>
<dbReference type="OrthoDB" id="5592652at2759"/>
<name>A0A0L0SSN9_ALLM3</name>
<proteinExistence type="predicted"/>
<dbReference type="InterPro" id="IPR055308">
    <property type="entry name" value="TEX47-like"/>
</dbReference>
<evidence type="ECO:0000313" key="2">
    <source>
        <dbReference type="EMBL" id="KNE65359.1"/>
    </source>
</evidence>
<evidence type="ECO:0000256" key="1">
    <source>
        <dbReference type="SAM" id="MobiDB-lite"/>
    </source>
</evidence>
<dbReference type="Proteomes" id="UP000054350">
    <property type="component" value="Unassembled WGS sequence"/>
</dbReference>
<evidence type="ECO:0000313" key="3">
    <source>
        <dbReference type="Proteomes" id="UP000054350"/>
    </source>
</evidence>
<dbReference type="AlphaFoldDB" id="A0A0L0SSN9"/>
<gene>
    <name evidence="2" type="ORF">AMAG_11001</name>
</gene>
<dbReference type="PANTHER" id="PTHR34035">
    <property type="entry name" value="TESTIS-EXPRESSED PROTEIN 47"/>
    <property type="match status" value="1"/>
</dbReference>
<protein>
    <submittedName>
        <fullName evidence="2">Uncharacterized protein</fullName>
    </submittedName>
</protein>
<keyword evidence="3" id="KW-1185">Reference proteome</keyword>